<evidence type="ECO:0000256" key="2">
    <source>
        <dbReference type="ARBA" id="ARBA00023163"/>
    </source>
</evidence>
<reference evidence="5" key="1">
    <citation type="submission" date="2017-09" db="EMBL/GenBank/DDBJ databases">
        <title>Depth-based differentiation of microbial function through sediment-hosted aquifers and enrichment of novel symbionts in the deep terrestrial subsurface.</title>
        <authorList>
            <person name="Probst A.J."/>
            <person name="Ladd B."/>
            <person name="Jarett J.K."/>
            <person name="Geller-Mcgrath D.E."/>
            <person name="Sieber C.M.K."/>
            <person name="Emerson J.B."/>
            <person name="Anantharaman K."/>
            <person name="Thomas B.C."/>
            <person name="Malmstrom R."/>
            <person name="Stieglmeier M."/>
            <person name="Klingl A."/>
            <person name="Woyke T."/>
            <person name="Ryan C.M."/>
            <person name="Banfield J.F."/>
        </authorList>
    </citation>
    <scope>NUCLEOTIDE SEQUENCE [LARGE SCALE GENOMIC DNA]</scope>
</reference>
<accession>A0A2M8KU65</accession>
<sequence length="85" mass="9405">MSGHSHWATVRSKKETHDKAKGTVFAKISKELTLAIQKGGGVTDPELNAYLRGALLHAKEVNLPKENIQQVFIPLSCLLRIMIEP</sequence>
<dbReference type="AlphaFoldDB" id="A0A2M8KU65"/>
<evidence type="ECO:0000256" key="1">
    <source>
        <dbReference type="ARBA" id="ARBA00023015"/>
    </source>
</evidence>
<dbReference type="EMBL" id="PFEE01000072">
    <property type="protein sequence ID" value="PJE63413.1"/>
    <property type="molecule type" value="Genomic_DNA"/>
</dbReference>
<evidence type="ECO:0000313" key="5">
    <source>
        <dbReference type="Proteomes" id="UP000231569"/>
    </source>
</evidence>
<dbReference type="SUPFAM" id="SSF75625">
    <property type="entry name" value="YebC-like"/>
    <property type="match status" value="1"/>
</dbReference>
<dbReference type="InterPro" id="IPR049083">
    <property type="entry name" value="TACO1_YebC_N"/>
</dbReference>
<dbReference type="Gene3D" id="1.10.10.200">
    <property type="match status" value="1"/>
</dbReference>
<evidence type="ECO:0000259" key="3">
    <source>
        <dbReference type="Pfam" id="PF20772"/>
    </source>
</evidence>
<keyword evidence="1" id="KW-0805">Transcription regulation</keyword>
<dbReference type="PANTHER" id="PTHR12532">
    <property type="entry name" value="TRANSLATIONAL ACTIVATOR OF CYTOCHROME C OXIDASE 1"/>
    <property type="match status" value="1"/>
</dbReference>
<gene>
    <name evidence="4" type="ORF">COU89_03515</name>
</gene>
<dbReference type="InterPro" id="IPR017856">
    <property type="entry name" value="Integrase-like_N"/>
</dbReference>
<evidence type="ECO:0000313" key="4">
    <source>
        <dbReference type="EMBL" id="PJE63413.1"/>
    </source>
</evidence>
<feature type="domain" description="TACO1/YebC-like N-terminal" evidence="3">
    <location>
        <begin position="5"/>
        <end position="70"/>
    </location>
</feature>
<dbReference type="PANTHER" id="PTHR12532:SF0">
    <property type="entry name" value="TRANSLATIONAL ACTIVATOR OF CYTOCHROME C OXIDASE 1"/>
    <property type="match status" value="1"/>
</dbReference>
<dbReference type="GO" id="GO:0005737">
    <property type="term" value="C:cytoplasm"/>
    <property type="evidence" value="ECO:0007669"/>
    <property type="project" value="UniProtKB-ARBA"/>
</dbReference>
<dbReference type="Pfam" id="PF20772">
    <property type="entry name" value="TACO1_YebC_N"/>
    <property type="match status" value="1"/>
</dbReference>
<dbReference type="InterPro" id="IPR002876">
    <property type="entry name" value="Transcrip_reg_TACO1-like"/>
</dbReference>
<proteinExistence type="predicted"/>
<protein>
    <recommendedName>
        <fullName evidence="3">TACO1/YebC-like N-terminal domain-containing protein</fullName>
    </recommendedName>
</protein>
<name>A0A2M8KU65_9BACT</name>
<organism evidence="4 5">
    <name type="scientific">Candidatus Roizmanbacteria bacterium CG10_big_fil_rev_8_21_14_0_10_45_7</name>
    <dbReference type="NCBI Taxonomy" id="1974854"/>
    <lineage>
        <taxon>Bacteria</taxon>
        <taxon>Candidatus Roizmaniibacteriota</taxon>
    </lineage>
</organism>
<dbReference type="InterPro" id="IPR029072">
    <property type="entry name" value="YebC-like"/>
</dbReference>
<dbReference type="Proteomes" id="UP000231569">
    <property type="component" value="Unassembled WGS sequence"/>
</dbReference>
<comment type="caution">
    <text evidence="4">The sequence shown here is derived from an EMBL/GenBank/DDBJ whole genome shotgun (WGS) entry which is preliminary data.</text>
</comment>
<keyword evidence="2" id="KW-0804">Transcription</keyword>